<comment type="caution">
    <text evidence="1">The sequence shown here is derived from an EMBL/GenBank/DDBJ whole genome shotgun (WGS) entry which is preliminary data.</text>
</comment>
<name>A0AAV1PNF2_SCOSC</name>
<organism evidence="1 2">
    <name type="scientific">Scomber scombrus</name>
    <name type="common">Atlantic mackerel</name>
    <name type="synonym">Scomber vernalis</name>
    <dbReference type="NCBI Taxonomy" id="13677"/>
    <lineage>
        <taxon>Eukaryota</taxon>
        <taxon>Metazoa</taxon>
        <taxon>Chordata</taxon>
        <taxon>Craniata</taxon>
        <taxon>Vertebrata</taxon>
        <taxon>Euteleostomi</taxon>
        <taxon>Actinopterygii</taxon>
        <taxon>Neopterygii</taxon>
        <taxon>Teleostei</taxon>
        <taxon>Neoteleostei</taxon>
        <taxon>Acanthomorphata</taxon>
        <taxon>Pelagiaria</taxon>
        <taxon>Scombriformes</taxon>
        <taxon>Scombridae</taxon>
        <taxon>Scomber</taxon>
    </lineage>
</organism>
<keyword evidence="2" id="KW-1185">Reference proteome</keyword>
<proteinExistence type="predicted"/>
<dbReference type="EMBL" id="CAWUFR010000203">
    <property type="protein sequence ID" value="CAK6972479.1"/>
    <property type="molecule type" value="Genomic_DNA"/>
</dbReference>
<accession>A0AAV1PNF2</accession>
<protein>
    <submittedName>
        <fullName evidence="1">Uncharacterized protein</fullName>
    </submittedName>
</protein>
<sequence>MMTKLLLRKTKSAEKMVMVMVKWYRKSIQSNNSFLRSSSYKNVFSHEAVSLQGTWVQQQVVTGHYPCIRTAVKTCSSLTSGSIGHSCDVTEV</sequence>
<reference evidence="1 2" key="1">
    <citation type="submission" date="2024-01" db="EMBL/GenBank/DDBJ databases">
        <authorList>
            <person name="Alioto T."/>
            <person name="Alioto T."/>
            <person name="Gomez Garrido J."/>
        </authorList>
    </citation>
    <scope>NUCLEOTIDE SEQUENCE [LARGE SCALE GENOMIC DNA]</scope>
</reference>
<gene>
    <name evidence="1" type="ORF">FSCOSCO3_A014738</name>
</gene>
<evidence type="ECO:0000313" key="1">
    <source>
        <dbReference type="EMBL" id="CAK6972479.1"/>
    </source>
</evidence>
<dbReference type="AlphaFoldDB" id="A0AAV1PNF2"/>
<evidence type="ECO:0000313" key="2">
    <source>
        <dbReference type="Proteomes" id="UP001314229"/>
    </source>
</evidence>
<dbReference type="Proteomes" id="UP001314229">
    <property type="component" value="Unassembled WGS sequence"/>
</dbReference>